<dbReference type="Pfam" id="PF01593">
    <property type="entry name" value="Amino_oxidase"/>
    <property type="match status" value="1"/>
</dbReference>
<dbReference type="EMBL" id="JAZAQF010000023">
    <property type="protein sequence ID" value="MFG3816882.1"/>
    <property type="molecule type" value="Genomic_DNA"/>
</dbReference>
<dbReference type="InterPro" id="IPR002937">
    <property type="entry name" value="Amino_oxidase"/>
</dbReference>
<evidence type="ECO:0000259" key="1">
    <source>
        <dbReference type="Pfam" id="PF01593"/>
    </source>
</evidence>
<feature type="domain" description="Amine oxidase" evidence="1">
    <location>
        <begin position="107"/>
        <end position="350"/>
    </location>
</feature>
<keyword evidence="3" id="KW-1185">Reference proteome</keyword>
<dbReference type="InterPro" id="IPR036188">
    <property type="entry name" value="FAD/NAD-bd_sf"/>
</dbReference>
<proteinExistence type="predicted"/>
<protein>
    <submittedName>
        <fullName evidence="2">FAD-dependent oxidoreductase</fullName>
    </submittedName>
</protein>
<reference evidence="3" key="1">
    <citation type="journal article" date="2024" name="Algal Res.">
        <title>Biochemical, toxicological and genomic investigation of a high-biomass producing Limnothrix strain isolated from Italian shallow drinking water reservoir.</title>
        <authorList>
            <person name="Simonazzi M."/>
            <person name="Shishido T.K."/>
            <person name="Delbaje E."/>
            <person name="Wahlsten M."/>
            <person name="Fewer D.P."/>
            <person name="Sivonen K."/>
            <person name="Pezzolesi L."/>
            <person name="Pistocchi R."/>
        </authorList>
    </citation>
    <scope>NUCLEOTIDE SEQUENCE [LARGE SCALE GENOMIC DNA]</scope>
    <source>
        <strain evidence="3">LRLZ20PSL1</strain>
    </source>
</reference>
<dbReference type="Proteomes" id="UP001604335">
    <property type="component" value="Unassembled WGS sequence"/>
</dbReference>
<name>A0ABW7C6S8_9CYAN</name>
<sequence>MTPSNSVVVIGAGLAGLTAARQLQAAGRSVVVLEKSRGLGGRLNTRRHLDSRADRGVPYLEPQGPLTEAWIQELQNTGDLQPWPQPLHHLTAEGLQTIPGDQRWAMPAGLSVAAKQLAAGLTIARGHRAIALTAPEAPGEPWTIQCDFPAAIEPEQQQEFWTTGAIVLAIPAPQAADLLESVAPDWASRARQVTFDPCFSVTAAYGPDRELQLPSGEAWQGIRAQIPTDWRWLAREDSKADGIWAMGQPVLLLQSSAAVAERLWDVPTLEAVGQALLDRAGADLGLHLQQPEWIQVHRWRYAITRNPLDDGFWIDPDRALAVAGDWCAAHPPGQSLEAAMRSGLSAAQGLLVHCF</sequence>
<dbReference type="Gene3D" id="3.90.660.10">
    <property type="match status" value="1"/>
</dbReference>
<dbReference type="PANTHER" id="PTHR16128:SF5">
    <property type="entry name" value="FAD_NAD(P)-BINDING OXIDOREDUCTASE FAMILY PROTEIN"/>
    <property type="match status" value="1"/>
</dbReference>
<dbReference type="Pfam" id="PF13450">
    <property type="entry name" value="NAD_binding_8"/>
    <property type="match status" value="1"/>
</dbReference>
<dbReference type="SUPFAM" id="SSF51905">
    <property type="entry name" value="FAD/NAD(P)-binding domain"/>
    <property type="match status" value="1"/>
</dbReference>
<accession>A0ABW7C6S8</accession>
<evidence type="ECO:0000313" key="2">
    <source>
        <dbReference type="EMBL" id="MFG3816882.1"/>
    </source>
</evidence>
<comment type="caution">
    <text evidence="2">The sequence shown here is derived from an EMBL/GenBank/DDBJ whole genome shotgun (WGS) entry which is preliminary data.</text>
</comment>
<gene>
    <name evidence="2" type="ORF">VPK24_04465</name>
</gene>
<dbReference type="PANTHER" id="PTHR16128">
    <property type="entry name" value="FAD/NAD(P)-BINDING OXIDOREDUCTASE FAMILY PROTEIN"/>
    <property type="match status" value="1"/>
</dbReference>
<dbReference type="Gene3D" id="3.50.50.60">
    <property type="entry name" value="FAD/NAD(P)-binding domain"/>
    <property type="match status" value="1"/>
</dbReference>
<evidence type="ECO:0000313" key="3">
    <source>
        <dbReference type="Proteomes" id="UP001604335"/>
    </source>
</evidence>
<organism evidence="2 3">
    <name type="scientific">Limnothrix redekei LRLZ20PSL1</name>
    <dbReference type="NCBI Taxonomy" id="3112953"/>
    <lineage>
        <taxon>Bacteria</taxon>
        <taxon>Bacillati</taxon>
        <taxon>Cyanobacteriota</taxon>
        <taxon>Cyanophyceae</taxon>
        <taxon>Pseudanabaenales</taxon>
        <taxon>Pseudanabaenaceae</taxon>
        <taxon>Limnothrix</taxon>
    </lineage>
</organism>